<dbReference type="PANTHER" id="PTHR30330">
    <property type="entry name" value="AGSS FAMILY TRANSPORTER, SODIUM-ALANINE"/>
    <property type="match status" value="1"/>
</dbReference>
<protein>
    <submittedName>
        <fullName evidence="9">Amino acid carrier protein</fullName>
    </submittedName>
</protein>
<feature type="transmembrane region" description="Helical" evidence="8">
    <location>
        <begin position="417"/>
        <end position="437"/>
    </location>
</feature>
<dbReference type="PANTHER" id="PTHR30330:SF3">
    <property type="entry name" value="TRANSCRIPTIONAL REGULATOR, LRP FAMILY"/>
    <property type="match status" value="1"/>
</dbReference>
<reference evidence="9 10" key="1">
    <citation type="journal article" date="2020" name="MBio">
        <title>Erratum for Teymournejad et al., 'Isolation and Molecular Analysis of a Novel Neorickettsia Species That Causes Potomac Horse Fever'.</title>
        <authorList>
            <person name="Teymournejad O."/>
            <person name="Lin M."/>
            <person name="Bekebrede H."/>
            <person name="Kamr A."/>
            <person name="Toribio R.E."/>
            <person name="Arroyo L.G."/>
            <person name="Baird J.D."/>
            <person name="Rikihisa Y."/>
        </authorList>
    </citation>
    <scope>NUCLEOTIDE SEQUENCE [LARGE SCALE GENOMIC DNA]</scope>
    <source>
        <strain evidence="9 10">Fin17</strain>
    </source>
</reference>
<reference evidence="9 10" key="2">
    <citation type="journal article" date="2020" name="MBio">
        <title>Isolation and Molecular Analysis of a Novel Neorickettsia Species That Causes Potomac Horse Fever.</title>
        <authorList>
            <person name="Teymournejad O."/>
            <person name="Lin M."/>
            <person name="Bekebrede H."/>
            <person name="Kamr A."/>
            <person name="Toribio R.E."/>
            <person name="Arroyo L.G."/>
            <person name="Baird J.D."/>
            <person name="Rikihisa Y."/>
        </authorList>
    </citation>
    <scope>NUCLEOTIDE SEQUENCE [LARGE SCALE GENOMIC DNA]</scope>
    <source>
        <strain evidence="9 10">Fin17</strain>
    </source>
</reference>
<evidence type="ECO:0000313" key="10">
    <source>
        <dbReference type="Proteomes" id="UP000464912"/>
    </source>
</evidence>
<keyword evidence="3 8" id="KW-0813">Transport</keyword>
<keyword evidence="10" id="KW-1185">Reference proteome</keyword>
<evidence type="ECO:0000256" key="8">
    <source>
        <dbReference type="RuleBase" id="RU363064"/>
    </source>
</evidence>
<dbReference type="GO" id="GO:0005886">
    <property type="term" value="C:plasma membrane"/>
    <property type="evidence" value="ECO:0007669"/>
    <property type="project" value="UniProtKB-SubCell"/>
</dbReference>
<keyword evidence="6 8" id="KW-1133">Transmembrane helix</keyword>
<comment type="similarity">
    <text evidence="2 8">Belongs to the alanine or glycine:cation symporter (AGCS) (TC 2.A.25) family.</text>
</comment>
<feature type="transmembrane region" description="Helical" evidence="8">
    <location>
        <begin position="301"/>
        <end position="329"/>
    </location>
</feature>
<feature type="transmembrane region" description="Helical" evidence="8">
    <location>
        <begin position="139"/>
        <end position="161"/>
    </location>
</feature>
<evidence type="ECO:0000313" key="9">
    <source>
        <dbReference type="EMBL" id="QHD65556.1"/>
    </source>
</evidence>
<keyword evidence="7 8" id="KW-0472">Membrane</keyword>
<evidence type="ECO:0000256" key="7">
    <source>
        <dbReference type="ARBA" id="ARBA00023136"/>
    </source>
</evidence>
<keyword evidence="8" id="KW-0997">Cell inner membrane</keyword>
<evidence type="ECO:0000256" key="5">
    <source>
        <dbReference type="ARBA" id="ARBA00022692"/>
    </source>
</evidence>
<feature type="transmembrane region" description="Helical" evidence="8">
    <location>
        <begin position="62"/>
        <end position="85"/>
    </location>
</feature>
<accession>A0A6P1GAS6</accession>
<sequence length="444" mass="48703">MDVFFTFQGYFLQFFVIPMLICVGFWVSCKMGWIHILKLPVALKCLFVPAKGCRKNISSFSAFSAILGGNLGVGNLSGTAIALATGGPGSIVWMILIILFTASIKYVTCYLSLVYRTKRGTRFIGGPMYFLRDGLKSKVLPLLFCIGLICTATIGGGLVQVNSLALPMDYLHIPRIYGGLIFTVLVALVTFGRLRVFTQVVSFVVPFMAIGYLAVSLYILVLHADRIPNALSLMLTSMWSRTDIQGGIVGFAWTQFLTTMQMGISRGIFASDIGFGLEGILHANVKQEEGHKLPLEIEQGLIGVISPFIVLLVCFVTALVLMVTGVAWGPFESTNMCFEAFKVGAESDVVGYSLIVVLFCFAFTTVLTWSFCAQCALEYLTNYSTKVLKLWKIFFVLVLPFGALSEVYFLWRVVDFTSAIMLVTNLIGMVFLAGGVVHETNNSV</sequence>
<feature type="transmembrane region" description="Helical" evidence="8">
    <location>
        <begin position="244"/>
        <end position="264"/>
    </location>
</feature>
<organism evidence="9 10">
    <name type="scientific">Neorickettsia findlayensis</name>
    <dbReference type="NCBI Taxonomy" id="2686014"/>
    <lineage>
        <taxon>Bacteria</taxon>
        <taxon>Pseudomonadati</taxon>
        <taxon>Pseudomonadota</taxon>
        <taxon>Alphaproteobacteria</taxon>
        <taxon>Rickettsiales</taxon>
        <taxon>Anaplasmataceae</taxon>
        <taxon>Neorickettsia</taxon>
    </lineage>
</organism>
<dbReference type="PRINTS" id="PR00175">
    <property type="entry name" value="NAALASMPORT"/>
</dbReference>
<evidence type="ECO:0000256" key="4">
    <source>
        <dbReference type="ARBA" id="ARBA00022475"/>
    </source>
</evidence>
<dbReference type="Proteomes" id="UP000464912">
    <property type="component" value="Chromosome"/>
</dbReference>
<feature type="transmembrane region" description="Helical" evidence="8">
    <location>
        <begin position="7"/>
        <end position="27"/>
    </location>
</feature>
<evidence type="ECO:0000256" key="2">
    <source>
        <dbReference type="ARBA" id="ARBA00009261"/>
    </source>
</evidence>
<proteinExistence type="inferred from homology"/>
<keyword evidence="5 8" id="KW-0812">Transmembrane</keyword>
<evidence type="ECO:0000256" key="6">
    <source>
        <dbReference type="ARBA" id="ARBA00022989"/>
    </source>
</evidence>
<feature type="transmembrane region" description="Helical" evidence="8">
    <location>
        <begin position="393"/>
        <end position="411"/>
    </location>
</feature>
<dbReference type="AlphaFoldDB" id="A0A6P1GAS6"/>
<evidence type="ECO:0000256" key="1">
    <source>
        <dbReference type="ARBA" id="ARBA00004651"/>
    </source>
</evidence>
<gene>
    <name evidence="9" type="ORF">GP480_00565</name>
</gene>
<feature type="transmembrane region" description="Helical" evidence="8">
    <location>
        <begin position="91"/>
        <end position="113"/>
    </location>
</feature>
<feature type="transmembrane region" description="Helical" evidence="8">
    <location>
        <begin position="349"/>
        <end position="372"/>
    </location>
</feature>
<feature type="transmembrane region" description="Helical" evidence="8">
    <location>
        <begin position="173"/>
        <end position="191"/>
    </location>
</feature>
<dbReference type="NCBIfam" id="TIGR00835">
    <property type="entry name" value="agcS"/>
    <property type="match status" value="1"/>
</dbReference>
<dbReference type="GO" id="GO:0005283">
    <property type="term" value="F:amino acid:sodium symporter activity"/>
    <property type="evidence" value="ECO:0007669"/>
    <property type="project" value="InterPro"/>
</dbReference>
<dbReference type="EMBL" id="CP047224">
    <property type="protein sequence ID" value="QHD65556.1"/>
    <property type="molecule type" value="Genomic_DNA"/>
</dbReference>
<keyword evidence="4" id="KW-1003">Cell membrane</keyword>
<name>A0A6P1GAS6_9RICK</name>
<keyword evidence="8" id="KW-0769">Symport</keyword>
<evidence type="ECO:0000256" key="3">
    <source>
        <dbReference type="ARBA" id="ARBA00022448"/>
    </source>
</evidence>
<comment type="subcellular location">
    <subcellularLocation>
        <location evidence="8">Cell inner membrane</location>
        <topology evidence="8">Multi-pass membrane protein</topology>
    </subcellularLocation>
    <subcellularLocation>
        <location evidence="1">Cell membrane</location>
        <topology evidence="1">Multi-pass membrane protein</topology>
    </subcellularLocation>
</comment>
<dbReference type="Pfam" id="PF01235">
    <property type="entry name" value="Na_Ala_symp"/>
    <property type="match status" value="1"/>
</dbReference>
<feature type="transmembrane region" description="Helical" evidence="8">
    <location>
        <begin position="203"/>
        <end position="224"/>
    </location>
</feature>
<dbReference type="InterPro" id="IPR001463">
    <property type="entry name" value="Na/Ala_symport"/>
</dbReference>
<dbReference type="KEGG" id="nef:GP480_00565"/>